<dbReference type="AlphaFoldDB" id="A0A7N0UVA2"/>
<dbReference type="GO" id="GO:0006302">
    <property type="term" value="P:double-strand break repair"/>
    <property type="evidence" value="ECO:0007669"/>
    <property type="project" value="TreeGrafter"/>
</dbReference>
<name>A0A7N0UVA2_KALFE</name>
<evidence type="ECO:0000259" key="2">
    <source>
        <dbReference type="Pfam" id="PF10382"/>
    </source>
</evidence>
<proteinExistence type="predicted"/>
<reference evidence="3" key="1">
    <citation type="submission" date="2021-01" db="UniProtKB">
        <authorList>
            <consortium name="EnsemblPlants"/>
        </authorList>
    </citation>
    <scope>IDENTIFICATION</scope>
</reference>
<feature type="region of interest" description="Disordered" evidence="1">
    <location>
        <begin position="320"/>
        <end position="357"/>
    </location>
</feature>
<organism evidence="3 4">
    <name type="scientific">Kalanchoe fedtschenkoi</name>
    <name type="common">Lavender scallops</name>
    <name type="synonym">South American air plant</name>
    <dbReference type="NCBI Taxonomy" id="63787"/>
    <lineage>
        <taxon>Eukaryota</taxon>
        <taxon>Viridiplantae</taxon>
        <taxon>Streptophyta</taxon>
        <taxon>Embryophyta</taxon>
        <taxon>Tracheophyta</taxon>
        <taxon>Spermatophyta</taxon>
        <taxon>Magnoliopsida</taxon>
        <taxon>eudicotyledons</taxon>
        <taxon>Gunneridae</taxon>
        <taxon>Pentapetalae</taxon>
        <taxon>Saxifragales</taxon>
        <taxon>Crassulaceae</taxon>
        <taxon>Kalanchoe</taxon>
    </lineage>
</organism>
<feature type="compositionally biased region" description="Low complexity" evidence="1">
    <location>
        <begin position="288"/>
        <end position="302"/>
    </location>
</feature>
<dbReference type="InterPro" id="IPR052800">
    <property type="entry name" value="DNA_Repair_Helicase_ZGRF1"/>
</dbReference>
<evidence type="ECO:0000256" key="1">
    <source>
        <dbReference type="SAM" id="MobiDB-lite"/>
    </source>
</evidence>
<feature type="region of interest" description="Disordered" evidence="1">
    <location>
        <begin position="97"/>
        <end position="126"/>
    </location>
</feature>
<dbReference type="PANTHER" id="PTHR28535:SF1">
    <property type="entry name" value="PROTEIN ZGRF1"/>
    <property type="match status" value="1"/>
</dbReference>
<dbReference type="Proteomes" id="UP000594263">
    <property type="component" value="Unplaced"/>
</dbReference>
<dbReference type="PANTHER" id="PTHR28535">
    <property type="entry name" value="ZINC FINGER GRF-TYPE CONTAINING 1"/>
    <property type="match status" value="1"/>
</dbReference>
<dbReference type="Pfam" id="PF10382">
    <property type="entry name" value="ZGRF1-like_N"/>
    <property type="match status" value="2"/>
</dbReference>
<feature type="domain" description="5'-3' DNA helicase ZGRF1-like N-terminal" evidence="2">
    <location>
        <begin position="4"/>
        <end position="76"/>
    </location>
</feature>
<keyword evidence="4" id="KW-1185">Reference proteome</keyword>
<feature type="domain" description="5'-3' DNA helicase ZGRF1-like N-terminal" evidence="2">
    <location>
        <begin position="137"/>
        <end position="211"/>
    </location>
</feature>
<sequence length="542" mass="60009">MEEVKRWSVTYTKHIKQKRKVYQDGFLAHHTGSRKAMLYDSRRNLLDCRFLKSDDVVKSGESLSFDGHIVDIGEPEVDKKPQNDISGNVINTNFVKESSKSQRLKKLPKANTSKDTQKDGSIAKLSDNTNSNFSNSEWFVLYTSQLIQKAKKFHDGYLSLAHFGSQGRKVMLYDASRRLLDSRFLKRDEHISSDETLYLDGHLVNIGEPKNVALSIKLVTQMSETITASETGDTSAHQGFVQTSETLVCNKNVANLSTAYGNPIKTTSRIPFKEATLRGYFQGHNVGSLSDSSLTDKNSSSKIVPTNKPLNDVNEILSNLKGPFSKERSTPSGLTSSAEHRLNHSQYQKQPEERPVEDTHECKAVLGIKEDVTKAFDGGLDDNPSNRTATLETGAENTSLACTKSISADGFEDSASESTCEFNTRPKRTASLVGLPSVDSAKNLIEETEMDTSLPRSFSSANGPGYMHSKETFTMLSSTEVLTCYSNHILERDEVDNFKKDVGVESWPSNESLEPSVVDNSQSIRKSIGDMDACPSFSLGFQ</sequence>
<accession>A0A7N0UVA2</accession>
<evidence type="ECO:0000313" key="4">
    <source>
        <dbReference type="Proteomes" id="UP000594263"/>
    </source>
</evidence>
<protein>
    <recommendedName>
        <fullName evidence="2">5'-3' DNA helicase ZGRF1-like N-terminal domain-containing protein</fullName>
    </recommendedName>
</protein>
<dbReference type="GO" id="GO:0035861">
    <property type="term" value="C:site of double-strand break"/>
    <property type="evidence" value="ECO:0007669"/>
    <property type="project" value="TreeGrafter"/>
</dbReference>
<dbReference type="GO" id="GO:0005634">
    <property type="term" value="C:nucleus"/>
    <property type="evidence" value="ECO:0007669"/>
    <property type="project" value="TreeGrafter"/>
</dbReference>
<evidence type="ECO:0000313" key="3">
    <source>
        <dbReference type="EnsemblPlants" id="Kaladp0084s0095.1.v1.1"/>
    </source>
</evidence>
<dbReference type="EnsemblPlants" id="Kaladp0084s0095.1.v1.1">
    <property type="protein sequence ID" value="Kaladp0084s0095.1.v1.1"/>
    <property type="gene ID" value="Kaladp0084s0095.v1.1"/>
</dbReference>
<dbReference type="Gramene" id="Kaladp0084s0095.1.v1.1">
    <property type="protein sequence ID" value="Kaladp0084s0095.1.v1.1"/>
    <property type="gene ID" value="Kaladp0084s0095.v1.1"/>
</dbReference>
<dbReference type="InterPro" id="IPR018838">
    <property type="entry name" value="ZGRF1-like_N"/>
</dbReference>
<feature type="region of interest" description="Disordered" evidence="1">
    <location>
        <begin position="288"/>
        <end position="307"/>
    </location>
</feature>